<comment type="caution">
    <text evidence="4">The sequence shown here is derived from an EMBL/GenBank/DDBJ whole genome shotgun (WGS) entry which is preliminary data.</text>
</comment>
<reference evidence="4" key="1">
    <citation type="submission" date="2023-02" db="EMBL/GenBank/DDBJ databases">
        <authorList>
            <person name="Palmer J.M."/>
        </authorList>
    </citation>
    <scope>NUCLEOTIDE SEQUENCE</scope>
    <source>
        <strain evidence="4">FW57</strain>
    </source>
</reference>
<proteinExistence type="predicted"/>
<dbReference type="InterPro" id="IPR029063">
    <property type="entry name" value="SAM-dependent_MTases_sf"/>
</dbReference>
<dbReference type="Proteomes" id="UP001197093">
    <property type="component" value="Unassembled WGS sequence"/>
</dbReference>
<name>A0AAD4HU57_9PEZI</name>
<dbReference type="EMBL" id="JAHCVI010000004">
    <property type="protein sequence ID" value="KAG7286249.1"/>
    <property type="molecule type" value="Genomic_DNA"/>
</dbReference>
<dbReference type="InterPro" id="IPR023149">
    <property type="entry name" value="Trans_acon_MeTrfase_C"/>
</dbReference>
<evidence type="ECO:0000256" key="1">
    <source>
        <dbReference type="ARBA" id="ARBA00022603"/>
    </source>
</evidence>
<keyword evidence="5" id="KW-1185">Reference proteome</keyword>
<protein>
    <recommendedName>
        <fullName evidence="3">Methyltransferase domain-containing protein</fullName>
    </recommendedName>
</protein>
<dbReference type="GO" id="GO:0032259">
    <property type="term" value="P:methylation"/>
    <property type="evidence" value="ECO:0007669"/>
    <property type="project" value="UniProtKB-KW"/>
</dbReference>
<dbReference type="Gene3D" id="1.10.150.290">
    <property type="entry name" value="S-adenosyl-L-methionine-dependent methyltransferases"/>
    <property type="match status" value="1"/>
</dbReference>
<accession>A0AAD4HU57</accession>
<evidence type="ECO:0000313" key="4">
    <source>
        <dbReference type="EMBL" id="KAG7286249.1"/>
    </source>
</evidence>
<keyword evidence="2" id="KW-0808">Transferase</keyword>
<dbReference type="CDD" id="cd02440">
    <property type="entry name" value="AdoMet_MTases"/>
    <property type="match status" value="1"/>
</dbReference>
<dbReference type="SUPFAM" id="SSF53335">
    <property type="entry name" value="S-adenosyl-L-methionine-dependent methyltransferases"/>
    <property type="match status" value="1"/>
</dbReference>
<dbReference type="PANTHER" id="PTHR43861:SF1">
    <property type="entry name" value="TRANS-ACONITATE 2-METHYLTRANSFERASE"/>
    <property type="match status" value="1"/>
</dbReference>
<dbReference type="AlphaFoldDB" id="A0AAD4HU57"/>
<evidence type="ECO:0000259" key="3">
    <source>
        <dbReference type="Pfam" id="PF13649"/>
    </source>
</evidence>
<organism evidence="4 5">
    <name type="scientific">Staphylotrichum longicolle</name>
    <dbReference type="NCBI Taxonomy" id="669026"/>
    <lineage>
        <taxon>Eukaryota</taxon>
        <taxon>Fungi</taxon>
        <taxon>Dikarya</taxon>
        <taxon>Ascomycota</taxon>
        <taxon>Pezizomycotina</taxon>
        <taxon>Sordariomycetes</taxon>
        <taxon>Sordariomycetidae</taxon>
        <taxon>Sordariales</taxon>
        <taxon>Chaetomiaceae</taxon>
        <taxon>Staphylotrichum</taxon>
    </lineage>
</organism>
<gene>
    <name evidence="4" type="ORF">NEMBOFW57_008556</name>
</gene>
<keyword evidence="1" id="KW-0489">Methyltransferase</keyword>
<evidence type="ECO:0000256" key="2">
    <source>
        <dbReference type="ARBA" id="ARBA00022679"/>
    </source>
</evidence>
<sequence length="276" mass="30468">MSSQMRPGSTDWSPDQYLLFRNARNRPIHDLLTFLGPGYTPTSIVDLGCGPGTSTEILASRFPTATLVGVDSSPSMLAKARTLLPNTPFAPADLRTYHPPKGTSLLFSNAVFHWLRAADRIPTITRLLRTQTPNSGGVLAFQVPANRDEPSHVAMREAAAAPGPWRAHFAALPAAQRPDLDAVESDVEFYDALKPLCSTVEVWTTVYTHVLEDHDGIVEWVKGSGLQPFLNALPEEGGVREGFLAEYRRRLEEGYGRAADGRVLLRYPRRFVVAFR</sequence>
<dbReference type="GO" id="GO:0030798">
    <property type="term" value="F:trans-aconitate 2-methyltransferase activity"/>
    <property type="evidence" value="ECO:0007669"/>
    <property type="project" value="InterPro"/>
</dbReference>
<feature type="domain" description="Methyltransferase" evidence="3">
    <location>
        <begin position="44"/>
        <end position="130"/>
    </location>
</feature>
<dbReference type="Gene3D" id="3.40.50.150">
    <property type="entry name" value="Vaccinia Virus protein VP39"/>
    <property type="match status" value="1"/>
</dbReference>
<dbReference type="Pfam" id="PF13649">
    <property type="entry name" value="Methyltransf_25"/>
    <property type="match status" value="1"/>
</dbReference>
<evidence type="ECO:0000313" key="5">
    <source>
        <dbReference type="Proteomes" id="UP001197093"/>
    </source>
</evidence>
<dbReference type="PANTHER" id="PTHR43861">
    <property type="entry name" value="TRANS-ACONITATE 2-METHYLTRANSFERASE-RELATED"/>
    <property type="match status" value="1"/>
</dbReference>
<dbReference type="InterPro" id="IPR041698">
    <property type="entry name" value="Methyltransf_25"/>
</dbReference>